<evidence type="ECO:0000256" key="3">
    <source>
        <dbReference type="ARBA" id="ARBA00018111"/>
    </source>
</evidence>
<proteinExistence type="inferred from homology"/>
<feature type="domain" description="RecX first three-helical" evidence="9">
    <location>
        <begin position="39"/>
        <end position="77"/>
    </location>
</feature>
<feature type="domain" description="RecX third three-helical" evidence="8">
    <location>
        <begin position="133"/>
        <end position="179"/>
    </location>
</feature>
<sequence>MSDRRYARRTRGSGDDADSSPGESSAARAVDPDDPAAKARDICYRLLAARDRTRLELEQALRRKEIPDDVAQSVLAKFDKAGLINDEAFAETWVRSRHTHRGLGRRALAMELRRKGVDDAIVAEAVSAVDSDAEADRAAQLVRGKLGGLRGVDDQVKIRRLVAMLARRGYPEGLAFRVVRTELAAAGADTATLDAFPD</sequence>
<dbReference type="OrthoDB" id="5244465at2"/>
<evidence type="ECO:0000256" key="6">
    <source>
        <dbReference type="SAM" id="MobiDB-lite"/>
    </source>
</evidence>
<dbReference type="Pfam" id="PF21981">
    <property type="entry name" value="RecX_HTH3"/>
    <property type="match status" value="1"/>
</dbReference>
<dbReference type="EMBL" id="FMZZ01000002">
    <property type="protein sequence ID" value="SDC47436.1"/>
    <property type="molecule type" value="Genomic_DNA"/>
</dbReference>
<evidence type="ECO:0000259" key="7">
    <source>
        <dbReference type="Pfam" id="PF02631"/>
    </source>
</evidence>
<evidence type="ECO:0000313" key="11">
    <source>
        <dbReference type="Proteomes" id="UP000199501"/>
    </source>
</evidence>
<comment type="function">
    <text evidence="5">Modulates RecA activity.</text>
</comment>
<name>A0A1G6LXJ8_9PSEU</name>
<dbReference type="InterPro" id="IPR036388">
    <property type="entry name" value="WH-like_DNA-bd_sf"/>
</dbReference>
<keyword evidence="4 5" id="KW-0963">Cytoplasm</keyword>
<dbReference type="AlphaFoldDB" id="A0A1G6LXJ8"/>
<keyword evidence="11" id="KW-1185">Reference proteome</keyword>
<comment type="subcellular location">
    <subcellularLocation>
        <location evidence="1 5">Cytoplasm</location>
    </subcellularLocation>
</comment>
<evidence type="ECO:0000256" key="2">
    <source>
        <dbReference type="ARBA" id="ARBA00009695"/>
    </source>
</evidence>
<dbReference type="Proteomes" id="UP000199501">
    <property type="component" value="Unassembled WGS sequence"/>
</dbReference>
<dbReference type="InterPro" id="IPR053925">
    <property type="entry name" value="RecX_HTH_3rd"/>
</dbReference>
<reference evidence="11" key="1">
    <citation type="submission" date="2016-10" db="EMBL/GenBank/DDBJ databases">
        <authorList>
            <person name="Varghese N."/>
            <person name="Submissions S."/>
        </authorList>
    </citation>
    <scope>NUCLEOTIDE SEQUENCE [LARGE SCALE GENOMIC DNA]</scope>
    <source>
        <strain evidence="11">IBRC-M 10403</strain>
    </source>
</reference>
<evidence type="ECO:0000259" key="9">
    <source>
        <dbReference type="Pfam" id="PF21982"/>
    </source>
</evidence>
<evidence type="ECO:0000256" key="4">
    <source>
        <dbReference type="ARBA" id="ARBA00022490"/>
    </source>
</evidence>
<evidence type="ECO:0000256" key="1">
    <source>
        <dbReference type="ARBA" id="ARBA00004496"/>
    </source>
</evidence>
<protein>
    <recommendedName>
        <fullName evidence="3 5">Regulatory protein RecX</fullName>
    </recommendedName>
</protein>
<feature type="region of interest" description="Disordered" evidence="6">
    <location>
        <begin position="1"/>
        <end position="34"/>
    </location>
</feature>
<dbReference type="GO" id="GO:0006282">
    <property type="term" value="P:regulation of DNA repair"/>
    <property type="evidence" value="ECO:0007669"/>
    <property type="project" value="UniProtKB-UniRule"/>
</dbReference>
<dbReference type="InterPro" id="IPR053926">
    <property type="entry name" value="RecX_HTH_1st"/>
</dbReference>
<dbReference type="Gene3D" id="1.10.10.10">
    <property type="entry name" value="Winged helix-like DNA-binding domain superfamily/Winged helix DNA-binding domain"/>
    <property type="match status" value="2"/>
</dbReference>
<dbReference type="Pfam" id="PF02631">
    <property type="entry name" value="RecX_HTH2"/>
    <property type="match status" value="1"/>
</dbReference>
<dbReference type="RefSeq" id="WP_091449034.1">
    <property type="nucleotide sequence ID" value="NZ_FMZZ01000002.1"/>
</dbReference>
<dbReference type="InterPro" id="IPR003783">
    <property type="entry name" value="Regulatory_RecX"/>
</dbReference>
<comment type="similarity">
    <text evidence="2 5">Belongs to the RecX family.</text>
</comment>
<dbReference type="HAMAP" id="MF_01114">
    <property type="entry name" value="RecX"/>
    <property type="match status" value="1"/>
</dbReference>
<evidence type="ECO:0000256" key="5">
    <source>
        <dbReference type="HAMAP-Rule" id="MF_01114"/>
    </source>
</evidence>
<dbReference type="Pfam" id="PF21982">
    <property type="entry name" value="RecX_HTH1"/>
    <property type="match status" value="1"/>
</dbReference>
<dbReference type="InterPro" id="IPR053924">
    <property type="entry name" value="RecX_HTH_2nd"/>
</dbReference>
<organism evidence="10 11">
    <name type="scientific">Actinokineospora iranica</name>
    <dbReference type="NCBI Taxonomy" id="1271860"/>
    <lineage>
        <taxon>Bacteria</taxon>
        <taxon>Bacillati</taxon>
        <taxon>Actinomycetota</taxon>
        <taxon>Actinomycetes</taxon>
        <taxon>Pseudonocardiales</taxon>
        <taxon>Pseudonocardiaceae</taxon>
        <taxon>Actinokineospora</taxon>
    </lineage>
</organism>
<evidence type="ECO:0000259" key="8">
    <source>
        <dbReference type="Pfam" id="PF21981"/>
    </source>
</evidence>
<accession>A0A1G6LXJ8</accession>
<dbReference type="STRING" id="1271860.SAMN05216174_102267"/>
<gene>
    <name evidence="5" type="primary">recX</name>
    <name evidence="10" type="ORF">SAMN05216174_102267</name>
</gene>
<feature type="domain" description="RecX second three-helical" evidence="7">
    <location>
        <begin position="85"/>
        <end position="125"/>
    </location>
</feature>
<dbReference type="PANTHER" id="PTHR33602">
    <property type="entry name" value="REGULATORY PROTEIN RECX FAMILY PROTEIN"/>
    <property type="match status" value="1"/>
</dbReference>
<dbReference type="GO" id="GO:0005737">
    <property type="term" value="C:cytoplasm"/>
    <property type="evidence" value="ECO:0007669"/>
    <property type="project" value="UniProtKB-SubCell"/>
</dbReference>
<feature type="compositionally biased region" description="Basic residues" evidence="6">
    <location>
        <begin position="1"/>
        <end position="11"/>
    </location>
</feature>
<dbReference type="PANTHER" id="PTHR33602:SF1">
    <property type="entry name" value="REGULATORY PROTEIN RECX FAMILY PROTEIN"/>
    <property type="match status" value="1"/>
</dbReference>
<evidence type="ECO:0000313" key="10">
    <source>
        <dbReference type="EMBL" id="SDC47436.1"/>
    </source>
</evidence>